<reference evidence="1" key="1">
    <citation type="journal article" date="2025" name="Int. J. Syst. Evol. Microbiol.">
        <title>Inconstantimicrobium mannanitabidum sp. nov., a novel member of the family Clostridiaceae isolated from anoxic soil under the treatment of reductive soil disinfestation.</title>
        <authorList>
            <person name="Ueki A."/>
            <person name="Tonouchi A."/>
            <person name="Honma S."/>
            <person name="Kaku N."/>
            <person name="Ueki K."/>
        </authorList>
    </citation>
    <scope>NUCLEOTIDE SEQUENCE</scope>
    <source>
        <strain evidence="1">TW13</strain>
    </source>
</reference>
<organism evidence="1 2">
    <name type="scientific">Inconstantimicrobium mannanitabidum</name>
    <dbReference type="NCBI Taxonomy" id="1604901"/>
    <lineage>
        <taxon>Bacteria</taxon>
        <taxon>Bacillati</taxon>
        <taxon>Bacillota</taxon>
        <taxon>Clostridia</taxon>
        <taxon>Eubacteriales</taxon>
        <taxon>Clostridiaceae</taxon>
        <taxon>Inconstantimicrobium</taxon>
    </lineage>
</organism>
<gene>
    <name evidence="1" type="ORF">rsdtw13_08530</name>
</gene>
<dbReference type="EMBL" id="BROD01000001">
    <property type="protein sequence ID" value="GKX65595.1"/>
    <property type="molecule type" value="Genomic_DNA"/>
</dbReference>
<proteinExistence type="predicted"/>
<keyword evidence="2" id="KW-1185">Reference proteome</keyword>
<accession>A0ACB5R8T6</accession>
<sequence>MAKRKGSRYYRKGTSEDKSRGFDNLGDDFKKVMDDVKDSVSDKGFKGNIGGKGIKLSHWFDKWKKKMEKSNRLNLILILLAVLVGLFILSRIGIPLVMLILLFVILYLILF</sequence>
<evidence type="ECO:0000313" key="1">
    <source>
        <dbReference type="EMBL" id="GKX65595.1"/>
    </source>
</evidence>
<name>A0ACB5R8T6_9CLOT</name>
<protein>
    <submittedName>
        <fullName evidence="1">Uncharacterized protein</fullName>
    </submittedName>
</protein>
<evidence type="ECO:0000313" key="2">
    <source>
        <dbReference type="Proteomes" id="UP001058074"/>
    </source>
</evidence>
<comment type="caution">
    <text evidence="1">The sequence shown here is derived from an EMBL/GenBank/DDBJ whole genome shotgun (WGS) entry which is preliminary data.</text>
</comment>
<dbReference type="Proteomes" id="UP001058074">
    <property type="component" value="Unassembled WGS sequence"/>
</dbReference>